<evidence type="ECO:0000313" key="2">
    <source>
        <dbReference type="EMBL" id="NUB01962.1"/>
    </source>
</evidence>
<sequence>MTTLHDLLTRAVGLHQAGETDRAIVLYRSILAVDPAQADALHLLGLLGRRTAPLHGAMLVDCALRLVPAHSGALFNQANSLVQMGRLDAAMAHFRRKLEVEPDCVMTLSRLGRDALACGRLDEAERLLRRAAAMETGDKAADLLRHALQRCVTARAIRDDAADPSLPPGLVVRGVFRDSSGYAYVVRRFVQELVAAGIRVRLVDLNYGGADNLPDSQIDPLLLSLDRPVRAKAVVTVTTPPAVESVPGLKTINFSMFEAVDIPPLWAGHSRRHDHVVVATESSRMAWLRAGHPPDRIHICPAGVETNAPGDASRAAPAVIVDNLGRRLADYPVRILNVSDFNDRKNLDGVLRVWLRTTRKEDPAALLLKPGKAAGVSGGIRDLLARVSAQTGRTTEQAAPVFLVEGKLSDTEMTSLHAASTHYWSMSHGEGWDLPMAQAGAMGLTLLAPDHSAYHAYLDAQVAHMIPSAVTPGIGAYVGQSWWSPDEGEAARLLRAVIDDPAGTRRSAQAHLLEHFSWQAATRRLIALLRELDAL</sequence>
<dbReference type="PROSITE" id="PS50005">
    <property type="entry name" value="TPR"/>
    <property type="match status" value="1"/>
</dbReference>
<keyword evidence="1" id="KW-0802">TPR repeat</keyword>
<feature type="repeat" description="TPR" evidence="1">
    <location>
        <begin position="71"/>
        <end position="104"/>
    </location>
</feature>
<dbReference type="Gene3D" id="1.25.40.10">
    <property type="entry name" value="Tetratricopeptide repeat domain"/>
    <property type="match status" value="1"/>
</dbReference>
<dbReference type="SMART" id="SM00028">
    <property type="entry name" value="TPR"/>
    <property type="match status" value="3"/>
</dbReference>
<evidence type="ECO:0000313" key="3">
    <source>
        <dbReference type="Proteomes" id="UP000605086"/>
    </source>
</evidence>
<dbReference type="PANTHER" id="PTHR46656">
    <property type="entry name" value="PUTATIVE-RELATED"/>
    <property type="match status" value="1"/>
</dbReference>
<dbReference type="InterPro" id="IPR011990">
    <property type="entry name" value="TPR-like_helical_dom_sf"/>
</dbReference>
<dbReference type="PANTHER" id="PTHR46656:SF3">
    <property type="entry name" value="PUTATIVE-RELATED"/>
    <property type="match status" value="1"/>
</dbReference>
<name>A0ABX2KHF3_9PROT</name>
<comment type="caution">
    <text evidence="2">The sequence shown here is derived from an EMBL/GenBank/DDBJ whole genome shotgun (WGS) entry which is preliminary data.</text>
</comment>
<evidence type="ECO:0000256" key="1">
    <source>
        <dbReference type="PROSITE-ProRule" id="PRU00339"/>
    </source>
</evidence>
<dbReference type="SUPFAM" id="SSF53756">
    <property type="entry name" value="UDP-Glycosyltransferase/glycogen phosphorylase"/>
    <property type="match status" value="1"/>
</dbReference>
<gene>
    <name evidence="2" type="ORF">GBZ48_22180</name>
</gene>
<proteinExistence type="predicted"/>
<reference evidence="2 3" key="1">
    <citation type="submission" date="2019-10" db="EMBL/GenBank/DDBJ databases">
        <title>Genome sequence of Azospirillum melinis.</title>
        <authorList>
            <person name="Ambrosini A."/>
            <person name="Sant'Anna F.H."/>
            <person name="Cassan F.D."/>
            <person name="Souza E.M."/>
            <person name="Passaglia L.M.P."/>
        </authorList>
    </citation>
    <scope>NUCLEOTIDE SEQUENCE [LARGE SCALE GENOMIC DNA]</scope>
    <source>
        <strain evidence="2 3">TMCY0552</strain>
    </source>
</reference>
<dbReference type="Gene3D" id="3.40.50.2000">
    <property type="entry name" value="Glycogen Phosphorylase B"/>
    <property type="match status" value="1"/>
</dbReference>
<accession>A0ABX2KHF3</accession>
<dbReference type="SUPFAM" id="SSF48452">
    <property type="entry name" value="TPR-like"/>
    <property type="match status" value="1"/>
</dbReference>
<keyword evidence="3" id="KW-1185">Reference proteome</keyword>
<protein>
    <submittedName>
        <fullName evidence="2">Glycosyltransferase</fullName>
    </submittedName>
</protein>
<dbReference type="Proteomes" id="UP000605086">
    <property type="component" value="Unassembled WGS sequence"/>
</dbReference>
<dbReference type="InterPro" id="IPR019734">
    <property type="entry name" value="TPR_rpt"/>
</dbReference>
<dbReference type="EMBL" id="WHOS01000032">
    <property type="protein sequence ID" value="NUB01962.1"/>
    <property type="molecule type" value="Genomic_DNA"/>
</dbReference>
<dbReference type="RefSeq" id="WP_174472994.1">
    <property type="nucleotide sequence ID" value="NZ_JAGINN010000009.1"/>
</dbReference>
<organism evidence="2 3">
    <name type="scientific">Azospirillum melinis</name>
    <dbReference type="NCBI Taxonomy" id="328839"/>
    <lineage>
        <taxon>Bacteria</taxon>
        <taxon>Pseudomonadati</taxon>
        <taxon>Pseudomonadota</taxon>
        <taxon>Alphaproteobacteria</taxon>
        <taxon>Rhodospirillales</taxon>
        <taxon>Azospirillaceae</taxon>
        <taxon>Azospirillum</taxon>
    </lineage>
</organism>